<evidence type="ECO:0000313" key="2">
    <source>
        <dbReference type="EMBL" id="ONK28051.1"/>
    </source>
</evidence>
<dbReference type="EMBL" id="MSPT01000006">
    <property type="protein sequence ID" value="ONK28051.1"/>
    <property type="molecule type" value="Genomic_DNA"/>
</dbReference>
<proteinExistence type="predicted"/>
<sequence>SPELNPIETAWANLKKAIIELLPQFESINESLDYYFKTY</sequence>
<evidence type="ECO:0000313" key="1">
    <source>
        <dbReference type="EMBL" id="ONK25589.1"/>
    </source>
</evidence>
<evidence type="ECO:0000313" key="3">
    <source>
        <dbReference type="Proteomes" id="UP000188600"/>
    </source>
</evidence>
<reference evidence="2 3" key="1">
    <citation type="submission" date="2016-12" db="EMBL/GenBank/DDBJ databases">
        <authorList>
            <person name="Gulvik C.A."/>
        </authorList>
    </citation>
    <scope>NUCLEOTIDE SEQUENCE [LARGE SCALE GENOMIC DNA]</scope>
    <source>
        <strain evidence="2 3">12-5291</strain>
    </source>
</reference>
<gene>
    <name evidence="2" type="ORF">BVE86_03340</name>
    <name evidence="1" type="ORF">BVE86_09745</name>
</gene>
<name>A0AB36JMY1_9STRE</name>
<dbReference type="Proteomes" id="UP000188600">
    <property type="component" value="Unassembled WGS sequence"/>
</dbReference>
<dbReference type="EMBL" id="MSPT01000024">
    <property type="protein sequence ID" value="ONK25589.1"/>
    <property type="molecule type" value="Genomic_DNA"/>
</dbReference>
<accession>A0AB36JMY1</accession>
<comment type="caution">
    <text evidence="2">The sequence shown here is derived from an EMBL/GenBank/DDBJ whole genome shotgun (WGS) entry which is preliminary data.</text>
</comment>
<dbReference type="AlphaFoldDB" id="A0AB36JMY1"/>
<feature type="non-terminal residue" evidence="2">
    <location>
        <position position="1"/>
    </location>
</feature>
<organism evidence="2 3">
    <name type="scientific">Streptococcus azizii</name>
    <dbReference type="NCBI Taxonomy" id="1579424"/>
    <lineage>
        <taxon>Bacteria</taxon>
        <taxon>Bacillati</taxon>
        <taxon>Bacillota</taxon>
        <taxon>Bacilli</taxon>
        <taxon>Lactobacillales</taxon>
        <taxon>Streptococcaceae</taxon>
        <taxon>Streptococcus</taxon>
    </lineage>
</organism>
<protein>
    <submittedName>
        <fullName evidence="2">IS630 family transposase</fullName>
    </submittedName>
</protein>